<feature type="compositionally biased region" description="Acidic residues" evidence="1">
    <location>
        <begin position="60"/>
        <end position="71"/>
    </location>
</feature>
<dbReference type="RefSeq" id="WP_052119140.1">
    <property type="nucleotide sequence ID" value="NZ_JDUV01000008.1"/>
</dbReference>
<reference evidence="2 3" key="1">
    <citation type="submission" date="2014-03" db="EMBL/GenBank/DDBJ databases">
        <title>Genomics of Bifidobacteria.</title>
        <authorList>
            <person name="Ventura M."/>
            <person name="Milani C."/>
            <person name="Lugli G.A."/>
        </authorList>
    </citation>
    <scope>NUCLEOTIDE SEQUENCE [LARGE SCALE GENOMIC DNA]</scope>
    <source>
        <strain evidence="2 3">DSM 23973</strain>
    </source>
</reference>
<dbReference type="eggNOG" id="ENOG5031WCQ">
    <property type="taxonomic scope" value="Bacteria"/>
</dbReference>
<dbReference type="Proteomes" id="UP000029072">
    <property type="component" value="Unassembled WGS sequence"/>
</dbReference>
<accession>A0A086ZVN2</accession>
<organism evidence="2 3">
    <name type="scientific">Bifidobacterium callitrichos DSM 23973</name>
    <dbReference type="NCBI Taxonomy" id="1437609"/>
    <lineage>
        <taxon>Bacteria</taxon>
        <taxon>Bacillati</taxon>
        <taxon>Actinomycetota</taxon>
        <taxon>Actinomycetes</taxon>
        <taxon>Bifidobacteriales</taxon>
        <taxon>Bifidobacteriaceae</taxon>
        <taxon>Bifidobacterium</taxon>
    </lineage>
</organism>
<evidence type="ECO:0000313" key="3">
    <source>
        <dbReference type="Proteomes" id="UP000029072"/>
    </source>
</evidence>
<protein>
    <submittedName>
        <fullName evidence="2">Gp5</fullName>
    </submittedName>
</protein>
<name>A0A086ZVN2_9BIFI</name>
<dbReference type="STRING" id="1437609.BCAL_1720"/>
<gene>
    <name evidence="2" type="ORF">BCAL_1720</name>
</gene>
<comment type="caution">
    <text evidence="2">The sequence shown here is derived from an EMBL/GenBank/DDBJ whole genome shotgun (WGS) entry which is preliminary data.</text>
</comment>
<dbReference type="AlphaFoldDB" id="A0A086ZVN2"/>
<dbReference type="OrthoDB" id="5196675at2"/>
<dbReference type="EMBL" id="JGYS01000028">
    <property type="protein sequence ID" value="KFI50582.1"/>
    <property type="molecule type" value="Genomic_DNA"/>
</dbReference>
<proteinExistence type="predicted"/>
<evidence type="ECO:0000256" key="1">
    <source>
        <dbReference type="SAM" id="MobiDB-lite"/>
    </source>
</evidence>
<sequence length="71" mass="8003">MDEYLTLLRRTLKRLEQAVFDLDTPPRDLAALSRRLLEVSREIERLEGKDGASGPSVAVEVEDDGFDEEAV</sequence>
<feature type="region of interest" description="Disordered" evidence="1">
    <location>
        <begin position="47"/>
        <end position="71"/>
    </location>
</feature>
<evidence type="ECO:0000313" key="2">
    <source>
        <dbReference type="EMBL" id="KFI50582.1"/>
    </source>
</evidence>